<evidence type="ECO:0000256" key="2">
    <source>
        <dbReference type="ARBA" id="ARBA00023125"/>
    </source>
</evidence>
<dbReference type="Gene3D" id="1.10.10.60">
    <property type="entry name" value="Homeodomain-like"/>
    <property type="match status" value="1"/>
</dbReference>
<feature type="compositionally biased region" description="Basic residues" evidence="4">
    <location>
        <begin position="74"/>
        <end position="89"/>
    </location>
</feature>
<dbReference type="InterPro" id="IPR006600">
    <property type="entry name" value="HTH_CenpB_DNA-bd_dom"/>
</dbReference>
<reference evidence="6 7" key="1">
    <citation type="submission" date="2020-11" db="EMBL/GenBank/DDBJ databases">
        <authorList>
            <person name="Wallbank WR R."/>
            <person name="Pardo Diaz C."/>
            <person name="Kozak K."/>
            <person name="Martin S."/>
            <person name="Jiggins C."/>
            <person name="Moest M."/>
            <person name="Warren A I."/>
            <person name="Generalovic N T."/>
            <person name="Byers J.R.P. K."/>
            <person name="Montejo-Kovacevich G."/>
            <person name="Yen C E."/>
        </authorList>
    </citation>
    <scope>NUCLEOTIDE SEQUENCE [LARGE SCALE GENOMIC DNA]</scope>
</reference>
<dbReference type="InParanoid" id="A0A7R8YS34"/>
<dbReference type="Pfam" id="PF03221">
    <property type="entry name" value="HTH_Tnp_Tc5"/>
    <property type="match status" value="1"/>
</dbReference>
<evidence type="ECO:0000313" key="7">
    <source>
        <dbReference type="Proteomes" id="UP000594454"/>
    </source>
</evidence>
<dbReference type="SUPFAM" id="SSF46689">
    <property type="entry name" value="Homeodomain-like"/>
    <property type="match status" value="2"/>
</dbReference>
<keyword evidence="7" id="KW-1185">Reference proteome</keyword>
<evidence type="ECO:0000259" key="5">
    <source>
        <dbReference type="PROSITE" id="PS51253"/>
    </source>
</evidence>
<proteinExistence type="predicted"/>
<dbReference type="SMART" id="SM00674">
    <property type="entry name" value="CENPB"/>
    <property type="match status" value="1"/>
</dbReference>
<dbReference type="InterPro" id="IPR009057">
    <property type="entry name" value="Homeodomain-like_sf"/>
</dbReference>
<feature type="domain" description="HTH CENPB-type" evidence="5">
    <location>
        <begin position="93"/>
        <end position="164"/>
    </location>
</feature>
<dbReference type="AlphaFoldDB" id="A0A7R8YS34"/>
<keyword evidence="2" id="KW-0238">DNA-binding</keyword>
<dbReference type="PROSITE" id="PS51253">
    <property type="entry name" value="HTH_CENPB"/>
    <property type="match status" value="1"/>
</dbReference>
<comment type="subcellular location">
    <subcellularLocation>
        <location evidence="1">Nucleus</location>
    </subcellularLocation>
</comment>
<name>A0A7R8YS34_HERIL</name>
<dbReference type="InterPro" id="IPR007889">
    <property type="entry name" value="HTH_Psq"/>
</dbReference>
<dbReference type="GO" id="GO:0003677">
    <property type="term" value="F:DNA binding"/>
    <property type="evidence" value="ECO:0007669"/>
    <property type="project" value="UniProtKB-KW"/>
</dbReference>
<evidence type="ECO:0000313" key="6">
    <source>
        <dbReference type="EMBL" id="CAD7082140.1"/>
    </source>
</evidence>
<dbReference type="OrthoDB" id="8043893at2759"/>
<dbReference type="EMBL" id="LR899010">
    <property type="protein sequence ID" value="CAD7082140.1"/>
    <property type="molecule type" value="Genomic_DNA"/>
</dbReference>
<sequence length="308" mass="35047">MDELGGVANMFKATPSKKVIKRVRNKLSLEQRADVITRYEHKTSVRELSRIFKCGRTQIKGILRNRSFYAKRLSRSTKRKAAMKNRPKQAARAPVPPAQPQSDAVGVVLFEWVQRARCYPVSLTNDILRTFGREIAERLDFKDFQCSPSWLNHFRRKYKLTDAALKMKPAKDMRPGDRKPLSVSAVLVDLRRENGNLIPTVNPDDTEHFYSDGEDSDAHHNDNGLAVESLVPEIDIEEGDSAMQMDDGETIKKKNPKAKVDPAKRIIDYKEALKRLALLERFVLAKGNVRAVGIVNQLENLLREKLGK</sequence>
<feature type="region of interest" description="Disordered" evidence="4">
    <location>
        <begin position="74"/>
        <end position="101"/>
    </location>
</feature>
<dbReference type="GO" id="GO:0005634">
    <property type="term" value="C:nucleus"/>
    <property type="evidence" value="ECO:0007669"/>
    <property type="project" value="UniProtKB-SubCell"/>
</dbReference>
<accession>A0A7R8YS34</accession>
<dbReference type="Pfam" id="PF04218">
    <property type="entry name" value="CENP-B_N"/>
    <property type="match status" value="1"/>
</dbReference>
<keyword evidence="3" id="KW-0539">Nucleus</keyword>
<protein>
    <recommendedName>
        <fullName evidence="5">HTH CENPB-type domain-containing protein</fullName>
    </recommendedName>
</protein>
<evidence type="ECO:0000256" key="1">
    <source>
        <dbReference type="ARBA" id="ARBA00004123"/>
    </source>
</evidence>
<gene>
    <name evidence="6" type="ORF">HERILL_LOCUS5199</name>
</gene>
<organism evidence="6 7">
    <name type="scientific">Hermetia illucens</name>
    <name type="common">Black soldier fly</name>
    <dbReference type="NCBI Taxonomy" id="343691"/>
    <lineage>
        <taxon>Eukaryota</taxon>
        <taxon>Metazoa</taxon>
        <taxon>Ecdysozoa</taxon>
        <taxon>Arthropoda</taxon>
        <taxon>Hexapoda</taxon>
        <taxon>Insecta</taxon>
        <taxon>Pterygota</taxon>
        <taxon>Neoptera</taxon>
        <taxon>Endopterygota</taxon>
        <taxon>Diptera</taxon>
        <taxon>Brachycera</taxon>
        <taxon>Stratiomyomorpha</taxon>
        <taxon>Stratiomyidae</taxon>
        <taxon>Hermetiinae</taxon>
        <taxon>Hermetia</taxon>
    </lineage>
</organism>
<evidence type="ECO:0000256" key="4">
    <source>
        <dbReference type="SAM" id="MobiDB-lite"/>
    </source>
</evidence>
<evidence type="ECO:0000256" key="3">
    <source>
        <dbReference type="ARBA" id="ARBA00023242"/>
    </source>
</evidence>
<dbReference type="Proteomes" id="UP000594454">
    <property type="component" value="Chromosome 2"/>
</dbReference>